<sequence length="111" mass="12749">VTMNVIIQTGFEAISHNISFHPQTMNKGKLLVTADHVRDVEEFRQCGKSHLIKSKVIRQASITLFPYDTNLHISVEEKSRIILDTNMRTKTILVFRLGISTYFWEYGGLPL</sequence>
<proteinExistence type="predicted"/>
<reference evidence="1" key="2">
    <citation type="submission" date="2023-03" db="EMBL/GenBank/DDBJ databases">
        <authorList>
            <person name="Inwood S.N."/>
            <person name="Skelly J.G."/>
            <person name="Guhlin J."/>
            <person name="Harrop T.W.R."/>
            <person name="Goldson S.G."/>
            <person name="Dearden P.K."/>
        </authorList>
    </citation>
    <scope>NUCLEOTIDE SEQUENCE</scope>
    <source>
        <strain evidence="1">Irish</strain>
        <tissue evidence="1">Whole body</tissue>
    </source>
</reference>
<name>A0AA39KLF8_9HYME</name>
<evidence type="ECO:0000313" key="1">
    <source>
        <dbReference type="EMBL" id="KAK0165717.1"/>
    </source>
</evidence>
<reference evidence="1" key="1">
    <citation type="journal article" date="2023" name="bioRxiv">
        <title>Scaffold-level genome assemblies of two parasitoid biocontrol wasps reveal the parthenogenesis mechanism and an associated novel virus.</title>
        <authorList>
            <person name="Inwood S."/>
            <person name="Skelly J."/>
            <person name="Guhlin J."/>
            <person name="Harrop T."/>
            <person name="Goldson S."/>
            <person name="Dearden P."/>
        </authorList>
    </citation>
    <scope>NUCLEOTIDE SEQUENCE</scope>
    <source>
        <strain evidence="1">Irish</strain>
        <tissue evidence="1">Whole body</tissue>
    </source>
</reference>
<keyword evidence="2" id="KW-1185">Reference proteome</keyword>
<organism evidence="1 2">
    <name type="scientific">Microctonus aethiopoides</name>
    <dbReference type="NCBI Taxonomy" id="144406"/>
    <lineage>
        <taxon>Eukaryota</taxon>
        <taxon>Metazoa</taxon>
        <taxon>Ecdysozoa</taxon>
        <taxon>Arthropoda</taxon>
        <taxon>Hexapoda</taxon>
        <taxon>Insecta</taxon>
        <taxon>Pterygota</taxon>
        <taxon>Neoptera</taxon>
        <taxon>Endopterygota</taxon>
        <taxon>Hymenoptera</taxon>
        <taxon>Apocrita</taxon>
        <taxon>Ichneumonoidea</taxon>
        <taxon>Braconidae</taxon>
        <taxon>Euphorinae</taxon>
        <taxon>Microctonus</taxon>
    </lineage>
</organism>
<accession>A0AA39KLF8</accession>
<dbReference type="EMBL" id="JAQQBS010001422">
    <property type="protein sequence ID" value="KAK0165717.1"/>
    <property type="molecule type" value="Genomic_DNA"/>
</dbReference>
<dbReference type="AlphaFoldDB" id="A0AA39KLF8"/>
<dbReference type="Proteomes" id="UP001168990">
    <property type="component" value="Unassembled WGS sequence"/>
</dbReference>
<evidence type="ECO:0000313" key="2">
    <source>
        <dbReference type="Proteomes" id="UP001168990"/>
    </source>
</evidence>
<comment type="caution">
    <text evidence="1">The sequence shown here is derived from an EMBL/GenBank/DDBJ whole genome shotgun (WGS) entry which is preliminary data.</text>
</comment>
<protein>
    <submittedName>
        <fullName evidence="1">Uncharacterized protein</fullName>
    </submittedName>
</protein>
<gene>
    <name evidence="1" type="ORF">PV328_004216</name>
</gene>
<feature type="non-terminal residue" evidence="1">
    <location>
        <position position="1"/>
    </location>
</feature>